<evidence type="ECO:0000259" key="6">
    <source>
        <dbReference type="PROSITE" id="PS51456"/>
    </source>
</evidence>
<dbReference type="Gene3D" id="3.40.850.10">
    <property type="entry name" value="Kinesin motor domain"/>
    <property type="match status" value="2"/>
</dbReference>
<dbReference type="GO" id="GO:0008360">
    <property type="term" value="P:regulation of cell shape"/>
    <property type="evidence" value="ECO:0007669"/>
    <property type="project" value="TreeGrafter"/>
</dbReference>
<proteinExistence type="inferred from homology"/>
<dbReference type="PANTHER" id="PTHR46049:SF3">
    <property type="entry name" value="MYOSIN VIIA"/>
    <property type="match status" value="1"/>
</dbReference>
<keyword evidence="3 5" id="KW-0518">Myosin</keyword>
<evidence type="ECO:0000256" key="4">
    <source>
        <dbReference type="ARBA" id="ARBA00023175"/>
    </source>
</evidence>
<feature type="domain" description="Myosin motor" evidence="6">
    <location>
        <begin position="1"/>
        <end position="237"/>
    </location>
</feature>
<dbReference type="GO" id="GO:0030705">
    <property type="term" value="P:cytoskeleton-dependent intracellular transport"/>
    <property type="evidence" value="ECO:0007669"/>
    <property type="project" value="TreeGrafter"/>
</dbReference>
<dbReference type="GO" id="GO:0051015">
    <property type="term" value="F:actin filament binding"/>
    <property type="evidence" value="ECO:0007669"/>
    <property type="project" value="TreeGrafter"/>
</dbReference>
<evidence type="ECO:0000256" key="2">
    <source>
        <dbReference type="ARBA" id="ARBA00022840"/>
    </source>
</evidence>
<accession>A0A5J5D131</accession>
<gene>
    <name evidence="7" type="ORF">FQN60_016499</name>
</gene>
<evidence type="ECO:0000256" key="1">
    <source>
        <dbReference type="ARBA" id="ARBA00022741"/>
    </source>
</evidence>
<dbReference type="PROSITE" id="PS51456">
    <property type="entry name" value="MYOSIN_MOTOR"/>
    <property type="match status" value="1"/>
</dbReference>
<reference evidence="7 8" key="1">
    <citation type="submission" date="2019-08" db="EMBL/GenBank/DDBJ databases">
        <title>A chromosome-level genome assembly, high-density linkage maps, and genome scans reveal the genomic architecture of hybrid incompatibilities underlying speciation via character displacement in darters (Percidae: Etheostominae).</title>
        <authorList>
            <person name="Moran R.L."/>
            <person name="Catchen J.M."/>
            <person name="Fuller R.C."/>
        </authorList>
    </citation>
    <scope>NUCLEOTIDE SEQUENCE [LARGE SCALE GENOMIC DNA]</scope>
    <source>
        <strain evidence="7">EspeVRDwgs_2016</strain>
        <tissue evidence="7">Muscle</tissue>
    </source>
</reference>
<keyword evidence="8" id="KW-1185">Reference proteome</keyword>
<dbReference type="GO" id="GO:0016459">
    <property type="term" value="C:myosin complex"/>
    <property type="evidence" value="ECO:0007669"/>
    <property type="project" value="UniProtKB-KW"/>
</dbReference>
<dbReference type="InterPro" id="IPR051724">
    <property type="entry name" value="Actin_motor_Myosin"/>
</dbReference>
<feature type="binding site" evidence="5">
    <location>
        <begin position="143"/>
        <end position="150"/>
    </location>
    <ligand>
        <name>ATP</name>
        <dbReference type="ChEBI" id="CHEBI:30616"/>
    </ligand>
</feature>
<dbReference type="Proteomes" id="UP000327493">
    <property type="component" value="Chromosome 12"/>
</dbReference>
<evidence type="ECO:0000313" key="8">
    <source>
        <dbReference type="Proteomes" id="UP000327493"/>
    </source>
</evidence>
<dbReference type="EMBL" id="VOFY01000012">
    <property type="protein sequence ID" value="KAA8587637.1"/>
    <property type="molecule type" value="Genomic_DNA"/>
</dbReference>
<evidence type="ECO:0000313" key="7">
    <source>
        <dbReference type="EMBL" id="KAA8587637.1"/>
    </source>
</evidence>
<comment type="caution">
    <text evidence="5">Lacks conserved residue(s) required for the propagation of feature annotation.</text>
</comment>
<comment type="similarity">
    <text evidence="5">Belongs to the TRAFAC class myosin-kinesin ATPase superfamily. Myosin family.</text>
</comment>
<comment type="caution">
    <text evidence="7">The sequence shown here is derived from an EMBL/GenBank/DDBJ whole genome shotgun (WGS) entry which is preliminary data.</text>
</comment>
<dbReference type="GO" id="GO:0030175">
    <property type="term" value="C:filopodium"/>
    <property type="evidence" value="ECO:0007669"/>
    <property type="project" value="TreeGrafter"/>
</dbReference>
<dbReference type="InterPro" id="IPR036961">
    <property type="entry name" value="Kinesin_motor_dom_sf"/>
</dbReference>
<dbReference type="InterPro" id="IPR027417">
    <property type="entry name" value="P-loop_NTPase"/>
</dbReference>
<dbReference type="GO" id="GO:0051489">
    <property type="term" value="P:regulation of filopodium assembly"/>
    <property type="evidence" value="ECO:0007669"/>
    <property type="project" value="TreeGrafter"/>
</dbReference>
<sequence>MKLVVENLPFLKKVTYIGSILAAVNPYQPLPGLYERPAVELYSRHHLGEISPHIYAVANECYRSLRQPWIQPFVPDLLTPEAGVREVTTGSRAAVLSEHLSTCAPAVTSRARQPDALRVYGICSPAFSPSGMDHGLRGHGRSGESGAGKTESTKLILKFLSAMSQHSLEVSSRDRTSYFAAWFMMITPSLLHSPIMEAFGNAKTVYNNNSSRFGKFVQLHFSQKGNIQGGRITDCIL</sequence>
<keyword evidence="1 5" id="KW-0547">Nucleotide-binding</keyword>
<evidence type="ECO:0000256" key="5">
    <source>
        <dbReference type="PROSITE-ProRule" id="PRU00782"/>
    </source>
</evidence>
<protein>
    <recommendedName>
        <fullName evidence="6">Myosin motor domain-containing protein</fullName>
    </recommendedName>
</protein>
<dbReference type="InterPro" id="IPR001609">
    <property type="entry name" value="Myosin_head_motor_dom-like"/>
</dbReference>
<dbReference type="Pfam" id="PF00063">
    <property type="entry name" value="Myosin_head"/>
    <property type="match status" value="2"/>
</dbReference>
<dbReference type="AlphaFoldDB" id="A0A5J5D131"/>
<keyword evidence="2 5" id="KW-0067">ATP-binding</keyword>
<dbReference type="GO" id="GO:0005524">
    <property type="term" value="F:ATP binding"/>
    <property type="evidence" value="ECO:0007669"/>
    <property type="project" value="UniProtKB-UniRule"/>
</dbReference>
<dbReference type="GO" id="GO:0060002">
    <property type="term" value="F:plus-end directed microfilament motor activity"/>
    <property type="evidence" value="ECO:0007669"/>
    <property type="project" value="TreeGrafter"/>
</dbReference>
<dbReference type="PANTHER" id="PTHR46049">
    <property type="entry name" value="AGAP003327-PA"/>
    <property type="match status" value="1"/>
</dbReference>
<dbReference type="SUPFAM" id="SSF52540">
    <property type="entry name" value="P-loop containing nucleoside triphosphate hydrolases"/>
    <property type="match status" value="2"/>
</dbReference>
<organism evidence="7 8">
    <name type="scientific">Etheostoma spectabile</name>
    <name type="common">orangethroat darter</name>
    <dbReference type="NCBI Taxonomy" id="54343"/>
    <lineage>
        <taxon>Eukaryota</taxon>
        <taxon>Metazoa</taxon>
        <taxon>Chordata</taxon>
        <taxon>Craniata</taxon>
        <taxon>Vertebrata</taxon>
        <taxon>Euteleostomi</taxon>
        <taxon>Actinopterygii</taxon>
        <taxon>Neopterygii</taxon>
        <taxon>Teleostei</taxon>
        <taxon>Neoteleostei</taxon>
        <taxon>Acanthomorphata</taxon>
        <taxon>Eupercaria</taxon>
        <taxon>Perciformes</taxon>
        <taxon>Percoidei</taxon>
        <taxon>Percidae</taxon>
        <taxon>Etheostomatinae</taxon>
        <taxon>Etheostoma</taxon>
    </lineage>
</organism>
<keyword evidence="4 5" id="KW-0505">Motor protein</keyword>
<evidence type="ECO:0000256" key="3">
    <source>
        <dbReference type="ARBA" id="ARBA00023123"/>
    </source>
</evidence>
<name>A0A5J5D131_9PERO</name>
<keyword evidence="5" id="KW-0009">Actin-binding</keyword>
<dbReference type="GO" id="GO:0005547">
    <property type="term" value="F:phosphatidylinositol-3,4,5-trisphosphate binding"/>
    <property type="evidence" value="ECO:0007669"/>
    <property type="project" value="TreeGrafter"/>
</dbReference>